<reference evidence="1 2" key="1">
    <citation type="submission" date="2019-02" db="EMBL/GenBank/DDBJ databases">
        <title>Genome sequences of Aliivibrio finisterrensis strains from farmed Atlantic salmon.</title>
        <authorList>
            <person name="Bowman J.P."/>
        </authorList>
    </citation>
    <scope>NUCLEOTIDE SEQUENCE [LARGE SCALE GENOMIC DNA]</scope>
    <source>
        <strain evidence="1 2">A46</strain>
    </source>
</reference>
<name>A0A4Q5KHI9_9GAMM</name>
<protein>
    <submittedName>
        <fullName evidence="1">Uncharacterized protein</fullName>
    </submittedName>
</protein>
<comment type="caution">
    <text evidence="1">The sequence shown here is derived from an EMBL/GenBank/DDBJ whole genome shotgun (WGS) entry which is preliminary data.</text>
</comment>
<sequence>RVKPFYVDKIYENDEAITQAISQETDHIRLGCNVDSISAAWDVLEDMSVSRFIKNKNIDFRGMIAEMAAGSFDKPYNILVGPLYGKQPWSAIESCVKKLKPQNKTQKQRTLCWIGANTRYWGMSEGFNKAKESLINYQTNKKNTHYELKVYLPCDEQSVENQAGKIWKHKLGNMLCCEGIRNGLFDGNVEVLFLENEFAAVSYHLSLPDLSPVHIPLGFFTTDQRLVAKLAKVANEFLDGSSAYDKPNLIGKL</sequence>
<organism evidence="1 2">
    <name type="scientific">Aliivibrio finisterrensis</name>
    <dbReference type="NCBI Taxonomy" id="511998"/>
    <lineage>
        <taxon>Bacteria</taxon>
        <taxon>Pseudomonadati</taxon>
        <taxon>Pseudomonadota</taxon>
        <taxon>Gammaproteobacteria</taxon>
        <taxon>Vibrionales</taxon>
        <taxon>Vibrionaceae</taxon>
        <taxon>Aliivibrio</taxon>
    </lineage>
</organism>
<feature type="non-terminal residue" evidence="1">
    <location>
        <position position="1"/>
    </location>
</feature>
<proteinExistence type="predicted"/>
<accession>A0A4Q5KHI9</accession>
<dbReference type="Proteomes" id="UP000294063">
    <property type="component" value="Unassembled WGS sequence"/>
</dbReference>
<dbReference type="AlphaFoldDB" id="A0A4Q5KHI9"/>
<gene>
    <name evidence="1" type="ORF">ERW57_19655</name>
</gene>
<evidence type="ECO:0000313" key="2">
    <source>
        <dbReference type="Proteomes" id="UP000294063"/>
    </source>
</evidence>
<evidence type="ECO:0000313" key="1">
    <source>
        <dbReference type="EMBL" id="RYU45619.1"/>
    </source>
</evidence>
<dbReference type="EMBL" id="SEZK01000139">
    <property type="protein sequence ID" value="RYU45619.1"/>
    <property type="molecule type" value="Genomic_DNA"/>
</dbReference>